<evidence type="ECO:0000313" key="4">
    <source>
        <dbReference type="Proteomes" id="UP001164743"/>
    </source>
</evidence>
<organism evidence="3 4">
    <name type="scientific">Puccinia triticina</name>
    <dbReference type="NCBI Taxonomy" id="208348"/>
    <lineage>
        <taxon>Eukaryota</taxon>
        <taxon>Fungi</taxon>
        <taxon>Dikarya</taxon>
        <taxon>Basidiomycota</taxon>
        <taxon>Pucciniomycotina</taxon>
        <taxon>Pucciniomycetes</taxon>
        <taxon>Pucciniales</taxon>
        <taxon>Pucciniaceae</taxon>
        <taxon>Puccinia</taxon>
    </lineage>
</organism>
<dbReference type="EMBL" id="CP110427">
    <property type="protein sequence ID" value="WAQ86984.1"/>
    <property type="molecule type" value="Genomic_DNA"/>
</dbReference>
<feature type="region of interest" description="Disordered" evidence="1">
    <location>
        <begin position="185"/>
        <end position="205"/>
    </location>
</feature>
<feature type="signal peptide" evidence="2">
    <location>
        <begin position="1"/>
        <end position="20"/>
    </location>
</feature>
<name>A0ABY7CP03_9BASI</name>
<sequence>MQRFLAILVGLSILLQATLGCPTPIPGAGKPFPNPYVENPRDKCPCCREGCCYTHTSGTDSTASLIIHILLAQHVFLHQISPDSADSSHLFLNLTPHIANTNTQLHNLLVHFSKSSSNLQPFKSYHIHHHCTHQSLNRIHCCFKFLISNVLAQIRRVRFSRMQNFLVIPVGLLILLQATLGSPTPVPAPARHPKPFEPEPPRDEPRCEYCSKRFCC</sequence>
<dbReference type="PROSITE" id="PS51257">
    <property type="entry name" value="PROKAR_LIPOPROTEIN"/>
    <property type="match status" value="1"/>
</dbReference>
<keyword evidence="4" id="KW-1185">Reference proteome</keyword>
<reference evidence="3" key="1">
    <citation type="submission" date="2022-10" db="EMBL/GenBank/DDBJ databases">
        <title>Puccinia triticina Genome sequencing and assembly.</title>
        <authorList>
            <person name="Li C."/>
        </authorList>
    </citation>
    <scope>NUCLEOTIDE SEQUENCE</scope>
    <source>
        <strain evidence="3">Pt15</strain>
    </source>
</reference>
<feature type="chain" id="PRO_5046015490" evidence="2">
    <location>
        <begin position="21"/>
        <end position="216"/>
    </location>
</feature>
<evidence type="ECO:0000256" key="2">
    <source>
        <dbReference type="SAM" id="SignalP"/>
    </source>
</evidence>
<protein>
    <submittedName>
        <fullName evidence="3">Uncharacterized protein</fullName>
    </submittedName>
</protein>
<keyword evidence="2" id="KW-0732">Signal</keyword>
<feature type="compositionally biased region" description="Basic and acidic residues" evidence="1">
    <location>
        <begin position="194"/>
        <end position="205"/>
    </location>
</feature>
<dbReference type="Proteomes" id="UP001164743">
    <property type="component" value="Chromosome 7A"/>
</dbReference>
<proteinExistence type="predicted"/>
<gene>
    <name evidence="3" type="ORF">PtA15_7A713</name>
</gene>
<accession>A0ABY7CP03</accession>
<evidence type="ECO:0000256" key="1">
    <source>
        <dbReference type="SAM" id="MobiDB-lite"/>
    </source>
</evidence>
<dbReference type="GeneID" id="77812244"/>
<dbReference type="RefSeq" id="XP_053022539.1">
    <property type="nucleotide sequence ID" value="XM_053171349.1"/>
</dbReference>
<evidence type="ECO:0000313" key="3">
    <source>
        <dbReference type="EMBL" id="WAQ86984.1"/>
    </source>
</evidence>